<evidence type="ECO:0000256" key="1">
    <source>
        <dbReference type="SAM" id="MobiDB-lite"/>
    </source>
</evidence>
<sequence length="634" mass="66321">MSGNVSTLEGCAEAFSSLAERAESTADEWARLDAAIERLEEPTSVMLLADVRVEVARRADRDGHADEALAACNRALASLPENADALVLRGALRRARGELELAEADWRSALQQARVAVADYADDAEEEEGEIWQEDPVCRAQVCGGLIAQHELALLLSQLGRHAEADAHLAQLCMRHKLSPALLEWARPPPPGACGARGGSGGGDACERIELDAATVSALAGQKRPLDVAEICSSGSAEPRDAEPVAILDGVLPLQLARALFGVFSPDAPFWREHGYPTPRFFSYLRQLPATGAAVGREAAGRGAGHGGSLMDALIDAVRPFAEAHARGLARAAGCARGAHGSRGAVDGGGDVLGWAEWWCHSRARDGGHQLHYDLDESSLRGARRAAPRSPIVSSILYLMPCSDGGGAREVGGPTAILEQRLGDGKLAERAWLVRAEGVEGGRLCLFDGGLLHGVMPGAPGAAAAPADGCCRRLTLMIGWWPAAHKPPRAARSNGPPFAPCMREPVAPSPLVQWPAQLLAPLDASVGLPPGPMPVRVPLLPVSPAWVRVPAQAGPRPRLAASTSGTGDDEAPSEGEMPPPADARAGADAPTAEQLAGGPALPADALGEVRFFGKWFLPSAQAIDDEVLGRTVFS</sequence>
<dbReference type="Proteomes" id="UP000751190">
    <property type="component" value="Unassembled WGS sequence"/>
</dbReference>
<dbReference type="OrthoDB" id="439727at2759"/>
<gene>
    <name evidence="2" type="ORF">KFE25_002447</name>
</gene>
<dbReference type="AlphaFoldDB" id="A0A8J6CBA0"/>
<feature type="region of interest" description="Disordered" evidence="1">
    <location>
        <begin position="551"/>
        <end position="600"/>
    </location>
</feature>
<dbReference type="EMBL" id="JAGTXO010000027">
    <property type="protein sequence ID" value="KAG8461258.1"/>
    <property type="molecule type" value="Genomic_DNA"/>
</dbReference>
<keyword evidence="3" id="KW-1185">Reference proteome</keyword>
<dbReference type="InterPro" id="IPR011990">
    <property type="entry name" value="TPR-like_helical_dom_sf"/>
</dbReference>
<dbReference type="SUPFAM" id="SSF48452">
    <property type="entry name" value="TPR-like"/>
    <property type="match status" value="1"/>
</dbReference>
<organism evidence="2 3">
    <name type="scientific">Diacronema lutheri</name>
    <name type="common">Unicellular marine alga</name>
    <name type="synonym">Monochrysis lutheri</name>
    <dbReference type="NCBI Taxonomy" id="2081491"/>
    <lineage>
        <taxon>Eukaryota</taxon>
        <taxon>Haptista</taxon>
        <taxon>Haptophyta</taxon>
        <taxon>Pavlovophyceae</taxon>
        <taxon>Pavlovales</taxon>
        <taxon>Pavlovaceae</taxon>
        <taxon>Diacronema</taxon>
    </lineage>
</organism>
<protein>
    <submittedName>
        <fullName evidence="2">Uncharacterized protein</fullName>
    </submittedName>
</protein>
<accession>A0A8J6CBA0</accession>
<feature type="compositionally biased region" description="Low complexity" evidence="1">
    <location>
        <begin position="582"/>
        <end position="600"/>
    </location>
</feature>
<proteinExistence type="predicted"/>
<evidence type="ECO:0000313" key="2">
    <source>
        <dbReference type="EMBL" id="KAG8461258.1"/>
    </source>
</evidence>
<reference evidence="2" key="1">
    <citation type="submission" date="2021-05" db="EMBL/GenBank/DDBJ databases">
        <title>The genome of the haptophyte Pavlova lutheri (Diacronema luteri, Pavlovales) - a model for lipid biosynthesis in eukaryotic algae.</title>
        <authorList>
            <person name="Hulatt C.J."/>
            <person name="Posewitz M.C."/>
        </authorList>
    </citation>
    <scope>NUCLEOTIDE SEQUENCE</scope>
    <source>
        <strain evidence="2">NIVA-4/92</strain>
    </source>
</reference>
<name>A0A8J6CBA0_DIALT</name>
<comment type="caution">
    <text evidence="2">The sequence shown here is derived from an EMBL/GenBank/DDBJ whole genome shotgun (WGS) entry which is preliminary data.</text>
</comment>
<dbReference type="Gene3D" id="1.25.40.10">
    <property type="entry name" value="Tetratricopeptide repeat domain"/>
    <property type="match status" value="1"/>
</dbReference>
<evidence type="ECO:0000313" key="3">
    <source>
        <dbReference type="Proteomes" id="UP000751190"/>
    </source>
</evidence>